<reference evidence="3" key="1">
    <citation type="submission" date="2022-11" db="EMBL/GenBank/DDBJ databases">
        <title>High-quality draft genome sequence of Galbibacter sp. strain CMA-7.</title>
        <authorList>
            <person name="Wei L."/>
            <person name="Dong C."/>
            <person name="Shao Z."/>
        </authorList>
    </citation>
    <scope>NUCLEOTIDE SEQUENCE</scope>
    <source>
        <strain evidence="3">CMA-7</strain>
    </source>
</reference>
<dbReference type="Pfam" id="PF00754">
    <property type="entry name" value="F5_F8_type_C"/>
    <property type="match status" value="2"/>
</dbReference>
<proteinExistence type="predicted"/>
<feature type="chain" id="PRO_5045840833" evidence="1">
    <location>
        <begin position="24"/>
        <end position="609"/>
    </location>
</feature>
<dbReference type="InterPro" id="IPR000421">
    <property type="entry name" value="FA58C"/>
</dbReference>
<dbReference type="RefSeq" id="WP_277900224.1">
    <property type="nucleotide sequence ID" value="NZ_JAPMUA010000004.1"/>
</dbReference>
<evidence type="ECO:0000256" key="1">
    <source>
        <dbReference type="SAM" id="SignalP"/>
    </source>
</evidence>
<dbReference type="SUPFAM" id="SSF49785">
    <property type="entry name" value="Galactose-binding domain-like"/>
    <property type="match status" value="2"/>
</dbReference>
<accession>A0ABT6FT93</accession>
<dbReference type="PROSITE" id="PS50022">
    <property type="entry name" value="FA58C_3"/>
    <property type="match status" value="1"/>
</dbReference>
<dbReference type="Gene3D" id="2.60.120.260">
    <property type="entry name" value="Galactose-binding domain-like"/>
    <property type="match status" value="2"/>
</dbReference>
<evidence type="ECO:0000313" key="4">
    <source>
        <dbReference type="Proteomes" id="UP001153642"/>
    </source>
</evidence>
<gene>
    <name evidence="3" type="ORF">OSR52_11470</name>
</gene>
<comment type="caution">
    <text evidence="3">The sequence shown here is derived from an EMBL/GenBank/DDBJ whole genome shotgun (WGS) entry which is preliminary data.</text>
</comment>
<feature type="domain" description="F5/8 type C" evidence="2">
    <location>
        <begin position="456"/>
        <end position="609"/>
    </location>
</feature>
<sequence>MKNILYKTSFVVVFITVMLVSCNQDDAFSLDGYPDSVINDDPPGAPPRGITENWNDHSAELNRKYFDSYIATYYGDEVDREMTWPYAYLSDSWQHILSKYGQFGNESARLYAAIHQDLDSDPYFSTYFNEETSFRSLIDFSVKGIEMSPTNLDVPTSLLSEIVENSSYETLGSPAHAVWQDKFSEIFRYDIYTSLELTDDASRIYDTSINSASTFPSPDTYWFRDWFYPLYETYNGTVVFNNFFKVLSQYYKKSGEAYDGDMNMGEFVHFFSGATGDDLQPMAENAFGWTDEWEQELLQARTDYPNLNYPFDPTSKLVDLTTDATLTVSKDNGDGPEGGEGSLKLVDNDIYTKFLVGGLPSDFELWLQQELSSQQVVNRYTLTSGNDAPERDPIDWELQASNDGSTWTTLDTRSGESFSNRNQTREFVVENEDAYLYYRLFITKNGGSDAVQISEWRLLSLEMIDPSAPIDVTINATLNVSNENANGAEGAEGSLKLIDDNANTKYLASYSSDFWLQQELTRERTVTQYTLTSGNDAPDRDPVDWELLGSMDGNTWDVLGSRNGEVFSERNQTRTFMVSNTTPYLYYRINITANNGSDALQLSEWRLFE</sequence>
<dbReference type="PROSITE" id="PS51257">
    <property type="entry name" value="PROKAR_LIPOPROTEIN"/>
    <property type="match status" value="1"/>
</dbReference>
<organism evidence="3 4">
    <name type="scientific">Galbibacter pacificus</name>
    <dbReference type="NCBI Taxonomy" id="2996052"/>
    <lineage>
        <taxon>Bacteria</taxon>
        <taxon>Pseudomonadati</taxon>
        <taxon>Bacteroidota</taxon>
        <taxon>Flavobacteriia</taxon>
        <taxon>Flavobacteriales</taxon>
        <taxon>Flavobacteriaceae</taxon>
        <taxon>Galbibacter</taxon>
    </lineage>
</organism>
<keyword evidence="4" id="KW-1185">Reference proteome</keyword>
<dbReference type="InterPro" id="IPR008979">
    <property type="entry name" value="Galactose-bd-like_sf"/>
</dbReference>
<protein>
    <submittedName>
        <fullName evidence="3">Discoidin domain-containing protein</fullName>
    </submittedName>
</protein>
<feature type="signal peptide" evidence="1">
    <location>
        <begin position="1"/>
        <end position="23"/>
    </location>
</feature>
<dbReference type="EMBL" id="JAPMUA010000004">
    <property type="protein sequence ID" value="MDG3586489.1"/>
    <property type="molecule type" value="Genomic_DNA"/>
</dbReference>
<dbReference type="Proteomes" id="UP001153642">
    <property type="component" value="Unassembled WGS sequence"/>
</dbReference>
<name>A0ABT6FT93_9FLAO</name>
<evidence type="ECO:0000259" key="2">
    <source>
        <dbReference type="PROSITE" id="PS50022"/>
    </source>
</evidence>
<keyword evidence="1" id="KW-0732">Signal</keyword>
<evidence type="ECO:0000313" key="3">
    <source>
        <dbReference type="EMBL" id="MDG3586489.1"/>
    </source>
</evidence>